<dbReference type="InterPro" id="IPR001715">
    <property type="entry name" value="CH_dom"/>
</dbReference>
<evidence type="ECO:0000256" key="5">
    <source>
        <dbReference type="ARBA" id="ARBA00022737"/>
    </source>
</evidence>
<keyword evidence="1 11" id="KW-0728">SH3 domain</keyword>
<evidence type="ECO:0000259" key="13">
    <source>
        <dbReference type="PROSITE" id="PS50002"/>
    </source>
</evidence>
<evidence type="ECO:0000259" key="14">
    <source>
        <dbReference type="PROSITE" id="PS50003"/>
    </source>
</evidence>
<organism evidence="17 18">
    <name type="scientific">Cyprinus carpio</name>
    <name type="common">Common carp</name>
    <dbReference type="NCBI Taxonomy" id="7962"/>
    <lineage>
        <taxon>Eukaryota</taxon>
        <taxon>Metazoa</taxon>
        <taxon>Chordata</taxon>
        <taxon>Craniata</taxon>
        <taxon>Vertebrata</taxon>
        <taxon>Euteleostomi</taxon>
        <taxon>Actinopterygii</taxon>
        <taxon>Neopterygii</taxon>
        <taxon>Teleostei</taxon>
        <taxon>Ostariophysi</taxon>
        <taxon>Cypriniformes</taxon>
        <taxon>Cyprinidae</taxon>
        <taxon>Cyprininae</taxon>
        <taxon>Cyprinus</taxon>
    </lineage>
</organism>
<dbReference type="InterPro" id="IPR011993">
    <property type="entry name" value="PH-like_dom_sf"/>
</dbReference>
<dbReference type="Gene3D" id="2.30.29.30">
    <property type="entry name" value="Pleckstrin-homology domain (PH domain)/Phosphotyrosine-binding domain (PTB)"/>
    <property type="match status" value="1"/>
</dbReference>
<keyword evidence="8 10" id="KW-0727">SH2 domain</keyword>
<evidence type="ECO:0000256" key="10">
    <source>
        <dbReference type="PROSITE-ProRule" id="PRU00191"/>
    </source>
</evidence>
<dbReference type="PROSITE" id="PS50010">
    <property type="entry name" value="DH_2"/>
    <property type="match status" value="1"/>
</dbReference>
<dbReference type="Pfam" id="PF00017">
    <property type="entry name" value="SH2"/>
    <property type="match status" value="1"/>
</dbReference>
<dbReference type="GO" id="GO:0035556">
    <property type="term" value="P:intracellular signal transduction"/>
    <property type="evidence" value="ECO:0007669"/>
    <property type="project" value="InterPro"/>
</dbReference>
<dbReference type="FunFam" id="1.10.418.10:FF:000019">
    <property type="entry name" value="Vav guanine nucleotide exchange factor 2"/>
    <property type="match status" value="1"/>
</dbReference>
<reference evidence="17" key="1">
    <citation type="submission" date="2025-08" db="UniProtKB">
        <authorList>
            <consortium name="Ensembl"/>
        </authorList>
    </citation>
    <scope>IDENTIFICATION</scope>
</reference>
<dbReference type="InterPro" id="IPR001331">
    <property type="entry name" value="GDS_CDC24_CS"/>
</dbReference>
<dbReference type="InterPro" id="IPR000219">
    <property type="entry name" value="DH_dom"/>
</dbReference>
<dbReference type="InterPro" id="IPR035899">
    <property type="entry name" value="DBL_dom_sf"/>
</dbReference>
<evidence type="ECO:0000256" key="8">
    <source>
        <dbReference type="ARBA" id="ARBA00022999"/>
    </source>
</evidence>
<evidence type="ECO:0000256" key="7">
    <source>
        <dbReference type="ARBA" id="ARBA00022833"/>
    </source>
</evidence>
<evidence type="ECO:0000259" key="15">
    <source>
        <dbReference type="PROSITE" id="PS50010"/>
    </source>
</evidence>
<dbReference type="Pfam" id="PF11971">
    <property type="entry name" value="CAMSAP_CH"/>
    <property type="match status" value="1"/>
</dbReference>
<keyword evidence="3" id="KW-0344">Guanine-nucleotide releasing factor</keyword>
<dbReference type="AlphaFoldDB" id="A0A8C2CKG1"/>
<evidence type="ECO:0000256" key="3">
    <source>
        <dbReference type="ARBA" id="ARBA00022658"/>
    </source>
</evidence>
<evidence type="ECO:0000259" key="12">
    <source>
        <dbReference type="PROSITE" id="PS50001"/>
    </source>
</evidence>
<dbReference type="InterPro" id="IPR037832">
    <property type="entry name" value="PH_Vav"/>
</dbReference>
<dbReference type="PROSITE" id="PS00741">
    <property type="entry name" value="DH_1"/>
    <property type="match status" value="1"/>
</dbReference>
<dbReference type="PANTHER" id="PTHR45818:SF2">
    <property type="entry name" value="PROTO-ONCOGENE VAV"/>
    <property type="match status" value="1"/>
</dbReference>
<dbReference type="Gene3D" id="3.30.505.10">
    <property type="entry name" value="SH2 domain"/>
    <property type="match status" value="1"/>
</dbReference>
<evidence type="ECO:0000256" key="11">
    <source>
        <dbReference type="PROSITE-ProRule" id="PRU00192"/>
    </source>
</evidence>
<evidence type="ECO:0000256" key="2">
    <source>
        <dbReference type="ARBA" id="ARBA00022553"/>
    </source>
</evidence>
<feature type="domain" description="DH" evidence="15">
    <location>
        <begin position="189"/>
        <end position="360"/>
    </location>
</feature>
<evidence type="ECO:0000256" key="4">
    <source>
        <dbReference type="ARBA" id="ARBA00022723"/>
    </source>
</evidence>
<name>A0A8C2CKG1_CYPCA</name>
<dbReference type="GO" id="GO:0008270">
    <property type="term" value="F:zinc ion binding"/>
    <property type="evidence" value="ECO:0007669"/>
    <property type="project" value="UniProtKB-KW"/>
</dbReference>
<evidence type="ECO:0000313" key="17">
    <source>
        <dbReference type="Ensembl" id="ENSCCRP00020010233.1"/>
    </source>
</evidence>
<feature type="domain" description="SH3" evidence="13">
    <location>
        <begin position="562"/>
        <end position="630"/>
    </location>
</feature>
<dbReference type="InterPro" id="IPR000980">
    <property type="entry name" value="SH2"/>
</dbReference>
<accession>A0A8C2CKG1</accession>
<dbReference type="InterPro" id="IPR036872">
    <property type="entry name" value="CH_dom_sf"/>
</dbReference>
<keyword evidence="9" id="KW-0449">Lipoprotein</keyword>
<dbReference type="SUPFAM" id="SSF47576">
    <property type="entry name" value="Calponin-homology domain, CH-domain"/>
    <property type="match status" value="1"/>
</dbReference>
<dbReference type="InterPro" id="IPR036028">
    <property type="entry name" value="SH3-like_dom_sf"/>
</dbReference>
<proteinExistence type="predicted"/>
<dbReference type="PROSITE" id="PS50003">
    <property type="entry name" value="PH_DOMAIN"/>
    <property type="match status" value="1"/>
</dbReference>
<dbReference type="Proteomes" id="UP000694701">
    <property type="component" value="Unplaced"/>
</dbReference>
<evidence type="ECO:0000256" key="6">
    <source>
        <dbReference type="ARBA" id="ARBA00022771"/>
    </source>
</evidence>
<dbReference type="GO" id="GO:0005737">
    <property type="term" value="C:cytoplasm"/>
    <property type="evidence" value="ECO:0007669"/>
    <property type="project" value="TreeGrafter"/>
</dbReference>
<dbReference type="SMART" id="SM00325">
    <property type="entry name" value="RhoGEF"/>
    <property type="match status" value="1"/>
</dbReference>
<dbReference type="SUPFAM" id="SSF50044">
    <property type="entry name" value="SH3-domain"/>
    <property type="match status" value="2"/>
</dbReference>
<dbReference type="PROSITE" id="PS50001">
    <property type="entry name" value="SH2"/>
    <property type="match status" value="1"/>
</dbReference>
<dbReference type="SUPFAM" id="SSF55550">
    <property type="entry name" value="SH2 domain"/>
    <property type="match status" value="1"/>
</dbReference>
<dbReference type="SMART" id="SM00252">
    <property type="entry name" value="SH2"/>
    <property type="match status" value="1"/>
</dbReference>
<dbReference type="InterPro" id="IPR036860">
    <property type="entry name" value="SH2_dom_sf"/>
</dbReference>
<protein>
    <submittedName>
        <fullName evidence="17">Vav guanine nucleotide exchange factor 1</fullName>
    </submittedName>
</protein>
<dbReference type="SMART" id="SM00326">
    <property type="entry name" value="SH3"/>
    <property type="match status" value="2"/>
</dbReference>
<dbReference type="SMART" id="SM00233">
    <property type="entry name" value="PH"/>
    <property type="match status" value="1"/>
</dbReference>
<dbReference type="GO" id="GO:0016477">
    <property type="term" value="P:cell migration"/>
    <property type="evidence" value="ECO:0007669"/>
    <property type="project" value="TreeGrafter"/>
</dbReference>
<keyword evidence="4" id="KW-0479">Metal-binding</keyword>
<dbReference type="PROSITE" id="PS50021">
    <property type="entry name" value="CH"/>
    <property type="match status" value="1"/>
</dbReference>
<dbReference type="FunFam" id="1.20.900.10:FF:000009">
    <property type="entry name" value="Vav guanine nucleotide exchange factor 1"/>
    <property type="match status" value="1"/>
</dbReference>
<dbReference type="PANTHER" id="PTHR45818">
    <property type="entry name" value="PROTEIN VAV"/>
    <property type="match status" value="1"/>
</dbReference>
<dbReference type="CDD" id="cd00160">
    <property type="entry name" value="RhoGEF"/>
    <property type="match status" value="1"/>
</dbReference>
<dbReference type="InterPro" id="IPR035730">
    <property type="entry name" value="VAV1_SH3_1"/>
</dbReference>
<dbReference type="SUPFAM" id="SSF48065">
    <property type="entry name" value="DBL homology domain (DH-domain)"/>
    <property type="match status" value="1"/>
</dbReference>
<dbReference type="InterPro" id="IPR001452">
    <property type="entry name" value="SH3_domain"/>
</dbReference>
<feature type="domain" description="SH2" evidence="12">
    <location>
        <begin position="637"/>
        <end position="729"/>
    </location>
</feature>
<keyword evidence="2" id="KW-0597">Phosphoprotein</keyword>
<evidence type="ECO:0000313" key="18">
    <source>
        <dbReference type="Proteomes" id="UP000694701"/>
    </source>
</evidence>
<dbReference type="PROSITE" id="PS50002">
    <property type="entry name" value="SH3"/>
    <property type="match status" value="2"/>
</dbReference>
<feature type="domain" description="SH3" evidence="13">
    <location>
        <begin position="740"/>
        <end position="800"/>
    </location>
</feature>
<feature type="domain" description="PH" evidence="14">
    <location>
        <begin position="389"/>
        <end position="492"/>
    </location>
</feature>
<dbReference type="CDD" id="cd01223">
    <property type="entry name" value="PH_Vav"/>
    <property type="match status" value="1"/>
</dbReference>
<dbReference type="InterPro" id="IPR022613">
    <property type="entry name" value="CH_CAMSAP_2"/>
</dbReference>
<dbReference type="PRINTS" id="PR00452">
    <property type="entry name" value="SH3DOMAIN"/>
</dbReference>
<dbReference type="InterPro" id="IPR055251">
    <property type="entry name" value="SOS1_NGEF_PH"/>
</dbReference>
<evidence type="ECO:0000259" key="16">
    <source>
        <dbReference type="PROSITE" id="PS50021"/>
    </source>
</evidence>
<dbReference type="Pfam" id="PF00621">
    <property type="entry name" value="RhoGEF"/>
    <property type="match status" value="1"/>
</dbReference>
<keyword evidence="5" id="KW-0677">Repeat</keyword>
<dbReference type="InterPro" id="IPR001849">
    <property type="entry name" value="PH_domain"/>
</dbReference>
<dbReference type="SUPFAM" id="SSF50729">
    <property type="entry name" value="PH domain-like"/>
    <property type="match status" value="1"/>
</dbReference>
<keyword evidence="6" id="KW-0863">Zinc-finger</keyword>
<feature type="domain" description="Calponin-homology (CH)" evidence="16">
    <location>
        <begin position="1"/>
        <end position="119"/>
    </location>
</feature>
<dbReference type="Gene3D" id="2.30.30.40">
    <property type="entry name" value="SH3 Domains"/>
    <property type="match status" value="2"/>
</dbReference>
<sequence>MEMWRQCAGWLIQCRVLPENHRVTWDSAQVCDLAHALRDGVLLCQLLNNLLPQSVNLRQINLRPQMSQFLCLKNIRTFLCACQEKFGMKKNELFEAFELFDVRDFAKVINTLSILSQTPLALQRGFRPFPDEACVGDDDIYTGLSDQIDDTVEEDDDLYDCVEEDENEGDDIYEDLMRTEEPETVEVDKRSCCLQEIRQTEEKNTNTLEAILQHFLKPLQPFLQPVDIENIFINIEVSLSLQESILHLRAENLYQIFIDYKERLLLYGRYCSQVEAATKHLDKITSTHEDVKMRLEECSMRANSGRFSLRDLLMVPMQRVLKYHLLLQELVKHTVDQQEKENLRTALDAMRDLAQCVNEVKRDNEIIRQITTFQLCIENMSLSLALYGRPKIDGEFKICSVEKKSKQDRYGFLFDKALLVCKKRSGENLELKELIELQHYQLRDEPSGEKDSKKWTHTFLLMDLYGQGGYDLYFKTRELKKKWLEQFEMALSNMCPENSTANGHDFQMHCFEDTTSCKACQMLLRFMCCCVCVCVCVCVLSSHTHTHTHTGPCPSHTRVSHSGLPKMEVCMDYYGLPPPPVAFGQPLLLSVGDMVELTRAEVDLQWWEGRNLTIGEVGWFPCSKVQPFEVTPPSGVRFAGNMDRVGAKSLLMSRSDGTFLVRQKDAGEFAISLKFNMDTRHIKVTYSEGLYRINEKKAFKGLFELVQYYQENSLRECFKDVDSRLQTPYKQPEQSAASERYHGTAKVRYDFSARDRTELSLREGDTVKIISKKAHNGWWKGEVYGRVGLFPSNYVEEEHSDYC</sequence>
<keyword evidence="7" id="KW-0862">Zinc</keyword>
<dbReference type="Gene3D" id="1.10.418.10">
    <property type="entry name" value="Calponin-like domain"/>
    <property type="match status" value="1"/>
</dbReference>
<evidence type="ECO:0000256" key="1">
    <source>
        <dbReference type="ARBA" id="ARBA00022443"/>
    </source>
</evidence>
<dbReference type="Pfam" id="PF14604">
    <property type="entry name" value="SH3_9"/>
    <property type="match status" value="1"/>
</dbReference>
<dbReference type="Gene3D" id="1.20.900.10">
    <property type="entry name" value="Dbl homology (DH) domain"/>
    <property type="match status" value="1"/>
</dbReference>
<dbReference type="GO" id="GO:0005085">
    <property type="term" value="F:guanyl-nucleotide exchange factor activity"/>
    <property type="evidence" value="ECO:0007669"/>
    <property type="project" value="UniProtKB-KW"/>
</dbReference>
<dbReference type="SMART" id="SM00033">
    <property type="entry name" value="CH"/>
    <property type="match status" value="1"/>
</dbReference>
<dbReference type="CDD" id="cd11979">
    <property type="entry name" value="SH3_VAV1_1"/>
    <property type="match status" value="1"/>
</dbReference>
<dbReference type="Ensembl" id="ENSCCRT00020011353.1">
    <property type="protein sequence ID" value="ENSCCRP00020010233.1"/>
    <property type="gene ID" value="ENSCCRG00020004855.1"/>
</dbReference>
<evidence type="ECO:0000256" key="9">
    <source>
        <dbReference type="ARBA" id="ARBA00023288"/>
    </source>
</evidence>
<dbReference type="Pfam" id="PF22697">
    <property type="entry name" value="SOS1_NGEF_PH"/>
    <property type="match status" value="1"/>
</dbReference>
<dbReference type="CDD" id="cd21262">
    <property type="entry name" value="CH_VAV1"/>
    <property type="match status" value="1"/>
</dbReference>